<dbReference type="Gene3D" id="1.25.10.10">
    <property type="entry name" value="Leucine-rich Repeat Variant"/>
    <property type="match status" value="1"/>
</dbReference>
<sequence length="1229" mass="133081">MDDFEKAVLVSFDQSGTVDAGLREWAGAYCEQAKQSPEIWQLCLHRFSTSGYAEVRFWSLQTLHQVLKERYNSLNAEQLKLLKGTLMAWSQATGKAEGSQLPGFLLNKLAQIIARIVREQYPQQWPTFFSELIAMAGEGAGAVDMFCRILEALDDDIISLEFPRSQAEAQIATDLKDAMRERCLPELLGTCYQMTLALHSQQPSLAAGILDAISRYVTWIDISLIANDQFVPLLFALLTSSNEELAISSAEVLTEIVSKRMEAAAKLAMTQQLALSDRTAAWAAALRPGDENVSQELSFRCSRLLSTLATEVLEAWKRVENSMVSMAAVGLAVAAEATAEASAAAAAAQGMLSTLFPPVLKLLHSSDFDVAMAGVPLLHAYVGKLKAGLKRAGNQLPEVQRQHVVAMMGALTACASYPDDLEFEEEELDDELMHSVSEKRSELFTLLKNCARVAPDDVHGFVRERLQRALSSSSTSLQEMEIVVTLVYELGEGAPEEAFKPSGSLAQLAVALMQADVPANGHPLVALALMECFVRYSRVLSQQQQHLPKVLSTMLGPHGIGHSDEGVSTRACYLLCRLCKALKTEMRGLVPLVMTGLTLHLHQVALSPPSQNPVQGTKQPQGATTPTDDRLYAFEAVGVLLGQEELPAEQQLQALESLLAPLLTQIESHLPQCAQQSASNGLLVGSGPGRPSAMVQQALEAITRISKGLSLSLCTRTRPDVGALLQRPLQLALQCPVAAPGDRALRARVISFLHRMVECLGPHLLHLLPSALAALLPPSAQAPDLVEVLSLLHQLAVRYKADLAPLVSEVLPQVVARLNALVPANYDWSGRSAGASRPTLSEGAASEEAREQGDIQKAFYSLLHALVHQSLAGALLQAGDGVVQPVLNAVIQGATLHCDPSTRRTCVQILRRVVAELATAQPQPPGYQRFLLESVAGSVCLQGLAASGLDPKDAAVNALLSDAASLLLQVAEVCGMAQLVAYAQSTLMPYMSVSKPVQDKLVSTWGSGDIKTCRPSWSSLAPELLTRVFMNLDSFEDKLRTERCCRSWHTVLSNPQAAGLWGSPQIALNTLDQRLARDKPEDDGSINLWSNSHFYLPVCRWLSRRAHGITSLHLQMTKCLGWGCGEHSSGVECDKCMTLSTHHYVFGCLCTLIGCLQNHPLDVHLKIELKCKEAVLLPFQEPMVQEAFGNCLVSLEIFPKAPDNAGQQVRGLQPNSPVWAVAAASAETG</sequence>
<proteinExistence type="inferred from homology"/>
<organism evidence="14 15">
    <name type="scientific">Symbiochloris irregularis</name>
    <dbReference type="NCBI Taxonomy" id="706552"/>
    <lineage>
        <taxon>Eukaryota</taxon>
        <taxon>Viridiplantae</taxon>
        <taxon>Chlorophyta</taxon>
        <taxon>core chlorophytes</taxon>
        <taxon>Trebouxiophyceae</taxon>
        <taxon>Trebouxiales</taxon>
        <taxon>Trebouxiaceae</taxon>
        <taxon>Symbiochloris</taxon>
    </lineage>
</organism>
<evidence type="ECO:0000256" key="1">
    <source>
        <dbReference type="ARBA" id="ARBA00004496"/>
    </source>
</evidence>
<dbReference type="GO" id="GO:0016363">
    <property type="term" value="C:nuclear matrix"/>
    <property type="evidence" value="ECO:0007669"/>
    <property type="project" value="TreeGrafter"/>
</dbReference>
<dbReference type="Pfam" id="PF03810">
    <property type="entry name" value="IBN_N"/>
    <property type="match status" value="1"/>
</dbReference>
<dbReference type="InterPro" id="IPR001494">
    <property type="entry name" value="Importin-beta_N"/>
</dbReference>
<dbReference type="InterPro" id="IPR036047">
    <property type="entry name" value="F-box-like_dom_sf"/>
</dbReference>
<evidence type="ECO:0000256" key="4">
    <source>
        <dbReference type="ARBA" id="ARBA00022490"/>
    </source>
</evidence>
<keyword evidence="4 10" id="KW-0963">Cytoplasm</keyword>
<name>A0AAW1P0Z3_9CHLO</name>
<dbReference type="InterPro" id="IPR016024">
    <property type="entry name" value="ARM-type_fold"/>
</dbReference>
<dbReference type="Pfam" id="PF19282">
    <property type="entry name" value="Exportin-T"/>
    <property type="match status" value="1"/>
</dbReference>
<keyword evidence="7 10" id="KW-0539">Nucleus</keyword>
<keyword evidence="5 10" id="KW-0820">tRNA-binding</keyword>
<evidence type="ECO:0000256" key="2">
    <source>
        <dbReference type="ARBA" id="ARBA00018928"/>
    </source>
</evidence>
<dbReference type="InterPro" id="IPR013598">
    <property type="entry name" value="Exportin-1/Importin-b-like"/>
</dbReference>
<evidence type="ECO:0000256" key="9">
    <source>
        <dbReference type="ARBA" id="ARBA00032199"/>
    </source>
</evidence>
<protein>
    <recommendedName>
        <fullName evidence="2 10">Exportin-T</fullName>
    </recommendedName>
    <alternativeName>
        <fullName evidence="8 10">Exportin(tRNA)</fullName>
    </alternativeName>
    <alternativeName>
        <fullName evidence="9 10">tRNA exportin</fullName>
    </alternativeName>
</protein>
<evidence type="ECO:0000313" key="15">
    <source>
        <dbReference type="Proteomes" id="UP001465755"/>
    </source>
</evidence>
<evidence type="ECO:0000256" key="7">
    <source>
        <dbReference type="ARBA" id="ARBA00023242"/>
    </source>
</evidence>
<comment type="function">
    <text evidence="10">tRNA nucleus export receptor which facilitates tRNA translocation across the nuclear pore complex.</text>
</comment>
<evidence type="ECO:0000256" key="10">
    <source>
        <dbReference type="RuleBase" id="RU366037"/>
    </source>
</evidence>
<gene>
    <name evidence="14" type="ORF">WJX73_000358</name>
</gene>
<dbReference type="SUPFAM" id="SSF81383">
    <property type="entry name" value="F-box domain"/>
    <property type="match status" value="1"/>
</dbReference>
<reference evidence="14 15" key="1">
    <citation type="journal article" date="2024" name="Nat. Commun.">
        <title>Phylogenomics reveals the evolutionary origins of lichenization in chlorophyte algae.</title>
        <authorList>
            <person name="Puginier C."/>
            <person name="Libourel C."/>
            <person name="Otte J."/>
            <person name="Skaloud P."/>
            <person name="Haon M."/>
            <person name="Grisel S."/>
            <person name="Petersen M."/>
            <person name="Berrin J.G."/>
            <person name="Delaux P.M."/>
            <person name="Dal Grande F."/>
            <person name="Keller J."/>
        </authorList>
    </citation>
    <scope>NUCLEOTIDE SEQUENCE [LARGE SCALE GENOMIC DNA]</scope>
    <source>
        <strain evidence="14 15">SAG 2036</strain>
    </source>
</reference>
<dbReference type="EMBL" id="JALJOQ010000070">
    <property type="protein sequence ID" value="KAK9802603.1"/>
    <property type="molecule type" value="Genomic_DNA"/>
</dbReference>
<feature type="domain" description="Exportin-1/Importin-beta-like" evidence="12">
    <location>
        <begin position="103"/>
        <end position="253"/>
    </location>
</feature>
<dbReference type="GO" id="GO:0005643">
    <property type="term" value="C:nuclear pore"/>
    <property type="evidence" value="ECO:0007669"/>
    <property type="project" value="TreeGrafter"/>
</dbReference>
<evidence type="ECO:0000259" key="11">
    <source>
        <dbReference type="Pfam" id="PF03810"/>
    </source>
</evidence>
<dbReference type="GO" id="GO:0005737">
    <property type="term" value="C:cytoplasm"/>
    <property type="evidence" value="ECO:0007669"/>
    <property type="project" value="UniProtKB-SubCell"/>
</dbReference>
<dbReference type="AlphaFoldDB" id="A0AAW1P0Z3"/>
<evidence type="ECO:0000256" key="5">
    <source>
        <dbReference type="ARBA" id="ARBA00022555"/>
    </source>
</evidence>
<evidence type="ECO:0000259" key="12">
    <source>
        <dbReference type="Pfam" id="PF08389"/>
    </source>
</evidence>
<dbReference type="PANTHER" id="PTHR15952">
    <property type="entry name" value="EXPORTIN-T/LOS1"/>
    <property type="match status" value="1"/>
</dbReference>
<dbReference type="PANTHER" id="PTHR15952:SF11">
    <property type="entry name" value="EXPORTIN-T"/>
    <property type="match status" value="1"/>
</dbReference>
<comment type="similarity">
    <text evidence="10">Belongs to the exportin family.</text>
</comment>
<evidence type="ECO:0000256" key="8">
    <source>
        <dbReference type="ARBA" id="ARBA00029784"/>
    </source>
</evidence>
<evidence type="ECO:0000256" key="6">
    <source>
        <dbReference type="ARBA" id="ARBA00022884"/>
    </source>
</evidence>
<keyword evidence="6 10" id="KW-0694">RNA-binding</keyword>
<evidence type="ECO:0000259" key="13">
    <source>
        <dbReference type="Pfam" id="PF19282"/>
    </source>
</evidence>
<dbReference type="GO" id="GO:0031267">
    <property type="term" value="F:small GTPase binding"/>
    <property type="evidence" value="ECO:0007669"/>
    <property type="project" value="InterPro"/>
</dbReference>
<dbReference type="GO" id="GO:0000049">
    <property type="term" value="F:tRNA binding"/>
    <property type="evidence" value="ECO:0007669"/>
    <property type="project" value="UniProtKB-UniRule"/>
</dbReference>
<evidence type="ECO:0000313" key="14">
    <source>
        <dbReference type="EMBL" id="KAK9802603.1"/>
    </source>
</evidence>
<comment type="caution">
    <text evidence="14">The sequence shown here is derived from an EMBL/GenBank/DDBJ whole genome shotgun (WGS) entry which is preliminary data.</text>
</comment>
<feature type="domain" description="Importin N-terminal" evidence="11">
    <location>
        <begin position="29"/>
        <end position="86"/>
    </location>
</feature>
<comment type="subcellular location">
    <subcellularLocation>
        <location evidence="1 10">Cytoplasm</location>
    </subcellularLocation>
    <subcellularLocation>
        <location evidence="10">Nucleus</location>
    </subcellularLocation>
    <text evidence="10">Shuttles between the nucleus and the cytoplasm.</text>
</comment>
<dbReference type="GO" id="GO:0071528">
    <property type="term" value="P:tRNA re-export from nucleus"/>
    <property type="evidence" value="ECO:0007669"/>
    <property type="project" value="UniProtKB-UniRule"/>
</dbReference>
<dbReference type="Proteomes" id="UP001465755">
    <property type="component" value="Unassembled WGS sequence"/>
</dbReference>
<keyword evidence="15" id="KW-1185">Reference proteome</keyword>
<dbReference type="InterPro" id="IPR011989">
    <property type="entry name" value="ARM-like"/>
</dbReference>
<dbReference type="SUPFAM" id="SSF48371">
    <property type="entry name" value="ARM repeat"/>
    <property type="match status" value="1"/>
</dbReference>
<feature type="domain" description="Exportin-T C-terminal" evidence="13">
    <location>
        <begin position="344"/>
        <end position="1012"/>
    </location>
</feature>
<dbReference type="Gene3D" id="1.20.1280.50">
    <property type="match status" value="1"/>
</dbReference>
<keyword evidence="3 10" id="KW-0813">Transport</keyword>
<accession>A0AAW1P0Z3</accession>
<dbReference type="GO" id="GO:0006886">
    <property type="term" value="P:intracellular protein transport"/>
    <property type="evidence" value="ECO:0007669"/>
    <property type="project" value="InterPro"/>
</dbReference>
<evidence type="ECO:0000256" key="3">
    <source>
        <dbReference type="ARBA" id="ARBA00022448"/>
    </source>
</evidence>
<dbReference type="InterPro" id="IPR040017">
    <property type="entry name" value="XPOT"/>
</dbReference>
<dbReference type="InterPro" id="IPR045546">
    <property type="entry name" value="Exportin-T_C"/>
</dbReference>
<dbReference type="Pfam" id="PF08389">
    <property type="entry name" value="Xpo1"/>
    <property type="match status" value="1"/>
</dbReference>